<dbReference type="PANTHER" id="PTHR24256">
    <property type="entry name" value="TRYPTASE-RELATED"/>
    <property type="match status" value="1"/>
</dbReference>
<keyword evidence="8" id="KW-1185">Reference proteome</keyword>
<dbReference type="Proteomes" id="UP000694865">
    <property type="component" value="Unplaced"/>
</dbReference>
<dbReference type="Pfam" id="PF00024">
    <property type="entry name" value="PAN_1"/>
    <property type="match status" value="1"/>
</dbReference>
<dbReference type="InterPro" id="IPR035914">
    <property type="entry name" value="Sperma_CUB_dom_sf"/>
</dbReference>
<comment type="similarity">
    <text evidence="3">Belongs to the peptidase S1 family. CLIP subfamily.</text>
</comment>
<dbReference type="Gene3D" id="2.40.10.10">
    <property type="entry name" value="Trypsin-like serine proteases"/>
    <property type="match status" value="1"/>
</dbReference>
<evidence type="ECO:0000259" key="6">
    <source>
        <dbReference type="PROSITE" id="PS50240"/>
    </source>
</evidence>
<comment type="caution">
    <text evidence="4">Lacks conserved residue(s) required for the propagation of feature annotation.</text>
</comment>
<evidence type="ECO:0000256" key="2">
    <source>
        <dbReference type="ARBA" id="ARBA00023157"/>
    </source>
</evidence>
<organism evidence="8 9">
    <name type="scientific">Saccoglossus kowalevskii</name>
    <name type="common">Acorn worm</name>
    <dbReference type="NCBI Taxonomy" id="10224"/>
    <lineage>
        <taxon>Eukaryota</taxon>
        <taxon>Metazoa</taxon>
        <taxon>Hemichordata</taxon>
        <taxon>Enteropneusta</taxon>
        <taxon>Harrimaniidae</taxon>
        <taxon>Saccoglossus</taxon>
    </lineage>
</organism>
<dbReference type="InterPro" id="IPR003609">
    <property type="entry name" value="Pan_app"/>
</dbReference>
<accession>A0ABM0GPS4</accession>
<dbReference type="PROSITE" id="PS50948">
    <property type="entry name" value="PAN"/>
    <property type="match status" value="1"/>
</dbReference>
<dbReference type="InterPro" id="IPR002172">
    <property type="entry name" value="LDrepeatLR_classA_rpt"/>
</dbReference>
<dbReference type="InterPro" id="IPR009003">
    <property type="entry name" value="Peptidase_S1_PA"/>
</dbReference>
<dbReference type="InterPro" id="IPR000859">
    <property type="entry name" value="CUB_dom"/>
</dbReference>
<dbReference type="PROSITE" id="PS01180">
    <property type="entry name" value="CUB"/>
    <property type="match status" value="1"/>
</dbReference>
<dbReference type="Gene3D" id="2.60.120.290">
    <property type="entry name" value="Spermadhesin, CUB domain"/>
    <property type="match status" value="1"/>
</dbReference>
<keyword evidence="2" id="KW-1015">Disulfide bond</keyword>
<evidence type="ECO:0000259" key="5">
    <source>
        <dbReference type="PROSITE" id="PS01180"/>
    </source>
</evidence>
<dbReference type="InterPro" id="IPR043504">
    <property type="entry name" value="Peptidase_S1_PA_chymotrypsin"/>
</dbReference>
<evidence type="ECO:0000256" key="4">
    <source>
        <dbReference type="PROSITE-ProRule" id="PRU00124"/>
    </source>
</evidence>
<protein>
    <submittedName>
        <fullName evidence="9">Uncharacterized protein LOC100372165</fullName>
    </submittedName>
</protein>
<evidence type="ECO:0000313" key="8">
    <source>
        <dbReference type="Proteomes" id="UP000694865"/>
    </source>
</evidence>
<dbReference type="Pfam" id="PF00089">
    <property type="entry name" value="Trypsin"/>
    <property type="match status" value="1"/>
</dbReference>
<evidence type="ECO:0000256" key="3">
    <source>
        <dbReference type="ARBA" id="ARBA00024195"/>
    </source>
</evidence>
<dbReference type="GeneID" id="100372165"/>
<dbReference type="Gene3D" id="3.50.4.10">
    <property type="entry name" value="Hepatocyte Growth Factor"/>
    <property type="match status" value="1"/>
</dbReference>
<name>A0ABM0GPS4_SACKO</name>
<evidence type="ECO:0000313" key="9">
    <source>
        <dbReference type="RefSeq" id="XP_002734626.1"/>
    </source>
</evidence>
<evidence type="ECO:0000256" key="1">
    <source>
        <dbReference type="ARBA" id="ARBA00022737"/>
    </source>
</evidence>
<dbReference type="InterPro" id="IPR051487">
    <property type="entry name" value="Ser/Thr_Proteases_Immune/Dev"/>
</dbReference>
<evidence type="ECO:0000259" key="7">
    <source>
        <dbReference type="PROSITE" id="PS50948"/>
    </source>
</evidence>
<feature type="domain" description="Apple" evidence="7">
    <location>
        <begin position="218"/>
        <end position="299"/>
    </location>
</feature>
<dbReference type="PROSITE" id="PS50240">
    <property type="entry name" value="TRYPSIN_DOM"/>
    <property type="match status" value="1"/>
</dbReference>
<dbReference type="SUPFAM" id="SSF57414">
    <property type="entry name" value="Hairpin loop containing domain-like"/>
    <property type="match status" value="1"/>
</dbReference>
<feature type="domain" description="Peptidase S1" evidence="6">
    <location>
        <begin position="1"/>
        <end position="171"/>
    </location>
</feature>
<gene>
    <name evidence="9" type="primary">LOC100372165</name>
</gene>
<keyword evidence="1" id="KW-0677">Repeat</keyword>
<feature type="domain" description="CUB" evidence="5">
    <location>
        <begin position="299"/>
        <end position="423"/>
    </location>
</feature>
<dbReference type="CDD" id="cd00190">
    <property type="entry name" value="Tryp_SPc"/>
    <property type="match status" value="1"/>
</dbReference>
<dbReference type="SUPFAM" id="SSF49854">
    <property type="entry name" value="Spermadhesin, CUB domain"/>
    <property type="match status" value="1"/>
</dbReference>
<sequence>MRSFTVDEIRIHPNYDATTYAYDACLLKLSASTSGDFTPVCLVEDDVDYDSFKECWLTGYGSTSPNRGYYGNRPEQIHEILLSFVSNSECSSRYAQTTTRITEQHVCVGGERSKGYCFGDRGSPLSCKTDDSGPWFLAGIFSFGFGCGSGYPDILTKTSSVYSGFLENVINGEDPESRTLDCYDMEEFACQSTQCISSEFRCSSTIPYCTDGADTKFCGDSVELFNPIYGSSFDDVPRDIYSPITLDKCAETCLTSEGFICHHFDYNHDTSTCRLRAENFLDVTLSATTRTDFLSLKNCGGCNQVIEGCRDGMGLGLFSSPRYFLSNTRRKRCSFTLKTPAGSNMEIEFKHMFDDTDQPQCKFNCKSQLSIRHPGSTSNLLEFCLNGTNILPTTFVVPANEVEVEWFTQRPQMSGFIGTFKAI</sequence>
<dbReference type="InterPro" id="IPR001254">
    <property type="entry name" value="Trypsin_dom"/>
</dbReference>
<dbReference type="RefSeq" id="XP_002734626.1">
    <property type="nucleotide sequence ID" value="XM_002734580.1"/>
</dbReference>
<dbReference type="SMART" id="SM00020">
    <property type="entry name" value="Tryp_SPc"/>
    <property type="match status" value="1"/>
</dbReference>
<proteinExistence type="inferred from homology"/>
<dbReference type="SUPFAM" id="SSF50494">
    <property type="entry name" value="Trypsin-like serine proteases"/>
    <property type="match status" value="1"/>
</dbReference>
<dbReference type="PROSITE" id="PS50068">
    <property type="entry name" value="LDLRA_2"/>
    <property type="match status" value="1"/>
</dbReference>
<reference evidence="9" key="1">
    <citation type="submission" date="2025-08" db="UniProtKB">
        <authorList>
            <consortium name="RefSeq"/>
        </authorList>
    </citation>
    <scope>IDENTIFICATION</scope>
    <source>
        <tissue evidence="9">Testes</tissue>
    </source>
</reference>